<proteinExistence type="predicted"/>
<name>A0AAD7RTM2_9TELE</name>
<evidence type="ECO:0000313" key="2">
    <source>
        <dbReference type="Proteomes" id="UP001221898"/>
    </source>
</evidence>
<comment type="caution">
    <text evidence="1">The sequence shown here is derived from an EMBL/GenBank/DDBJ whole genome shotgun (WGS) entry which is preliminary data.</text>
</comment>
<dbReference type="Proteomes" id="UP001221898">
    <property type="component" value="Unassembled WGS sequence"/>
</dbReference>
<organism evidence="1 2">
    <name type="scientific">Aldrovandia affinis</name>
    <dbReference type="NCBI Taxonomy" id="143900"/>
    <lineage>
        <taxon>Eukaryota</taxon>
        <taxon>Metazoa</taxon>
        <taxon>Chordata</taxon>
        <taxon>Craniata</taxon>
        <taxon>Vertebrata</taxon>
        <taxon>Euteleostomi</taxon>
        <taxon>Actinopterygii</taxon>
        <taxon>Neopterygii</taxon>
        <taxon>Teleostei</taxon>
        <taxon>Notacanthiformes</taxon>
        <taxon>Halosauridae</taxon>
        <taxon>Aldrovandia</taxon>
    </lineage>
</organism>
<reference evidence="1" key="1">
    <citation type="journal article" date="2023" name="Science">
        <title>Genome structures resolve the early diversification of teleost fishes.</title>
        <authorList>
            <person name="Parey E."/>
            <person name="Louis A."/>
            <person name="Montfort J."/>
            <person name="Bouchez O."/>
            <person name="Roques C."/>
            <person name="Iampietro C."/>
            <person name="Lluch J."/>
            <person name="Castinel A."/>
            <person name="Donnadieu C."/>
            <person name="Desvignes T."/>
            <person name="Floi Bucao C."/>
            <person name="Jouanno E."/>
            <person name="Wen M."/>
            <person name="Mejri S."/>
            <person name="Dirks R."/>
            <person name="Jansen H."/>
            <person name="Henkel C."/>
            <person name="Chen W.J."/>
            <person name="Zahm M."/>
            <person name="Cabau C."/>
            <person name="Klopp C."/>
            <person name="Thompson A.W."/>
            <person name="Robinson-Rechavi M."/>
            <person name="Braasch I."/>
            <person name="Lecointre G."/>
            <person name="Bobe J."/>
            <person name="Postlethwait J.H."/>
            <person name="Berthelot C."/>
            <person name="Roest Crollius H."/>
            <person name="Guiguen Y."/>
        </authorList>
    </citation>
    <scope>NUCLEOTIDE SEQUENCE</scope>
    <source>
        <strain evidence="1">NC1722</strain>
    </source>
</reference>
<keyword evidence="2" id="KW-1185">Reference proteome</keyword>
<gene>
    <name evidence="1" type="ORF">AAFF_G00111660</name>
</gene>
<accession>A0AAD7RTM2</accession>
<dbReference type="AlphaFoldDB" id="A0AAD7RTM2"/>
<dbReference type="EMBL" id="JAINUG010000175">
    <property type="protein sequence ID" value="KAJ8390005.1"/>
    <property type="molecule type" value="Genomic_DNA"/>
</dbReference>
<evidence type="ECO:0000313" key="1">
    <source>
        <dbReference type="EMBL" id="KAJ8390005.1"/>
    </source>
</evidence>
<sequence>MDREEGSKGDPSVGSRVVVVANCPDHQPVSRGAGGQRPVAGYPSASLSVGRGSVYICITVAMPTELQNKLATVGLVLTVSSLASRHCGSDGTGVAIGQGLLGSGGVFTFPVTISSQQRGVAGSSRMARYAIRRAEVGSDSLGLFPVLPRSIPCCPPQRTTGITGIVHPQTGVSSAAVCGQTDGFLQL</sequence>
<protein>
    <submittedName>
        <fullName evidence="1">Uncharacterized protein</fullName>
    </submittedName>
</protein>